<dbReference type="AlphaFoldDB" id="Q30VK0"/>
<dbReference type="Proteomes" id="UP000002710">
    <property type="component" value="Chromosome"/>
</dbReference>
<gene>
    <name evidence="2" type="ordered locus">Dde_3503</name>
</gene>
<accession>Q30VK0</accession>
<evidence type="ECO:0000313" key="2">
    <source>
        <dbReference type="EMBL" id="ABB40296.1"/>
    </source>
</evidence>
<dbReference type="KEGG" id="dde:Dde_3503"/>
<dbReference type="RefSeq" id="WP_011369196.1">
    <property type="nucleotide sequence ID" value="NC_007519.1"/>
</dbReference>
<feature type="transmembrane region" description="Helical" evidence="1">
    <location>
        <begin position="61"/>
        <end position="81"/>
    </location>
</feature>
<dbReference type="HOGENOM" id="CLU_2394885_0_0_7"/>
<evidence type="ECO:0000313" key="3">
    <source>
        <dbReference type="Proteomes" id="UP000002710"/>
    </source>
</evidence>
<dbReference type="STRING" id="207559.Dde_3503"/>
<keyword evidence="3" id="KW-1185">Reference proteome</keyword>
<keyword evidence="1" id="KW-1133">Transmembrane helix</keyword>
<feature type="transmembrane region" description="Helical" evidence="1">
    <location>
        <begin position="32"/>
        <end position="49"/>
    </location>
</feature>
<organism evidence="2 3">
    <name type="scientific">Oleidesulfovibrio alaskensis (strain ATCC BAA-1058 / DSM 17464 / G20)</name>
    <name type="common">Desulfovibrio alaskensis</name>
    <dbReference type="NCBI Taxonomy" id="207559"/>
    <lineage>
        <taxon>Bacteria</taxon>
        <taxon>Pseudomonadati</taxon>
        <taxon>Thermodesulfobacteriota</taxon>
        <taxon>Desulfovibrionia</taxon>
        <taxon>Desulfovibrionales</taxon>
        <taxon>Desulfovibrionaceae</taxon>
        <taxon>Oleidesulfovibrio</taxon>
    </lineage>
</organism>
<keyword evidence="1" id="KW-0812">Transmembrane</keyword>
<reference evidence="2 3" key="1">
    <citation type="journal article" date="2011" name="J. Bacteriol.">
        <title>Complete genome sequence and updated annotation of Desulfovibrio alaskensis G20.</title>
        <authorList>
            <person name="Hauser L.J."/>
            <person name="Land M.L."/>
            <person name="Brown S.D."/>
            <person name="Larimer F."/>
            <person name="Keller K.L."/>
            <person name="Rapp-Giles B.J."/>
            <person name="Price M.N."/>
            <person name="Lin M."/>
            <person name="Bruce D.C."/>
            <person name="Detter J.C."/>
            <person name="Tapia R."/>
            <person name="Han C.S."/>
            <person name="Goodwin L.A."/>
            <person name="Cheng J.F."/>
            <person name="Pitluck S."/>
            <person name="Copeland A."/>
            <person name="Lucas S."/>
            <person name="Nolan M."/>
            <person name="Lapidus A.L."/>
            <person name="Palumbo A.V."/>
            <person name="Wall J.D."/>
        </authorList>
    </citation>
    <scope>NUCLEOTIDE SEQUENCE [LARGE SCALE GENOMIC DNA]</scope>
    <source>
        <strain evidence="3">ATCC BAA 1058 / DSM 17464 / G20</strain>
    </source>
</reference>
<keyword evidence="1" id="KW-0472">Membrane</keyword>
<sequence length="93" mass="10556">MFKVVVILFVAVWVLSFFLSSRRKVIRDTNHLLQLILWAALVFTGNTLLSGQQFVKDHFLLQVALTLALFAGSYFVSIWIVKGMSSGNGPRRR</sequence>
<dbReference type="EMBL" id="CP000112">
    <property type="protein sequence ID" value="ABB40296.1"/>
    <property type="molecule type" value="Genomic_DNA"/>
</dbReference>
<dbReference type="eggNOG" id="ENOG50318IZ">
    <property type="taxonomic scope" value="Bacteria"/>
</dbReference>
<protein>
    <submittedName>
        <fullName evidence="2">Uncharacterized protein</fullName>
    </submittedName>
</protein>
<name>Q30VK0_OLEA2</name>
<proteinExistence type="predicted"/>
<evidence type="ECO:0000256" key="1">
    <source>
        <dbReference type="SAM" id="Phobius"/>
    </source>
</evidence>